<dbReference type="PANTHER" id="PTHR47403">
    <property type="entry name" value="LOC100145250 PROTEIN"/>
    <property type="match status" value="1"/>
</dbReference>
<dbReference type="EMBL" id="WNTK01006819">
    <property type="protein sequence ID" value="KAG9463444.1"/>
    <property type="molecule type" value="Genomic_DNA"/>
</dbReference>
<sequence>MAEKTSFPKVDFVPATAEDYEEVMSISGGIYNGVDYLPFRYHAWLKDPQRRMFLAKCEGKVVGFESFILVDDGTTAVMQGLRIAPWMRGRGLAGLIQKFCFNTLHSDHPEVKRARLTRAENPPAAMLTKYKVINSKAVMPLHLPADRLEAVLNLMESRVNDLDRSKNLTILGAEEILRFFEESKSREELLSGGLLVQGWLPLTTHKSNLNLLLRRQIVWIYSHPGDSNDSASSSRVTTSCGGTQAYLQGFLSLGTPAYPIPLAEGVHRLDIDLFGNDPSCAKVHILQQLKIAVQALPAGIGIICILHADESLRTELGQLCEGVTPFHVMKEQMIMEMEI</sequence>
<dbReference type="OrthoDB" id="8889733at2759"/>
<comment type="caution">
    <text evidence="4">The sequence shown here is derived from an EMBL/GenBank/DDBJ whole genome shotgun (WGS) entry which is preliminary data.</text>
</comment>
<dbReference type="AlphaFoldDB" id="A0A8J6BEE1"/>
<dbReference type="PANTHER" id="PTHR47403:SF2">
    <property type="entry name" value="N-ACETYLTRANSFERASE 16,-LIKE"/>
    <property type="match status" value="1"/>
</dbReference>
<name>A0A8J6BEE1_ELECQ</name>
<dbReference type="GO" id="GO:0016747">
    <property type="term" value="F:acyltransferase activity, transferring groups other than amino-acyl groups"/>
    <property type="evidence" value="ECO:0007669"/>
    <property type="project" value="InterPro"/>
</dbReference>
<accession>A0A8J6BEE1</accession>
<dbReference type="SUPFAM" id="SSF55729">
    <property type="entry name" value="Acyl-CoA N-acyltransferases (Nat)"/>
    <property type="match status" value="1"/>
</dbReference>
<dbReference type="FunFam" id="3.40.630.30:FF:000039">
    <property type="entry name" value="Probable N-acetyltransferase 16"/>
    <property type="match status" value="1"/>
</dbReference>
<evidence type="ECO:0000313" key="4">
    <source>
        <dbReference type="EMBL" id="KAG9463444.1"/>
    </source>
</evidence>
<keyword evidence="2" id="KW-0012">Acyltransferase</keyword>
<dbReference type="InterPro" id="IPR016181">
    <property type="entry name" value="Acyl_CoA_acyltransferase"/>
</dbReference>
<dbReference type="PROSITE" id="PS51186">
    <property type="entry name" value="GNAT"/>
    <property type="match status" value="1"/>
</dbReference>
<keyword evidence="1" id="KW-0808">Transferase</keyword>
<dbReference type="Pfam" id="PF00583">
    <property type="entry name" value="Acetyltransf_1"/>
    <property type="match status" value="1"/>
</dbReference>
<dbReference type="Pfam" id="PF24066">
    <property type="entry name" value="Hisat_C"/>
    <property type="match status" value="2"/>
</dbReference>
<protein>
    <recommendedName>
        <fullName evidence="3">N-acetyltransferase domain-containing protein</fullName>
    </recommendedName>
</protein>
<reference evidence="4" key="1">
    <citation type="thesis" date="2020" institute="ProQuest LLC" country="789 East Eisenhower Parkway, Ann Arbor, MI, USA">
        <title>Comparative Genomics and Chromosome Evolution.</title>
        <authorList>
            <person name="Mudd A.B."/>
        </authorList>
    </citation>
    <scope>NUCLEOTIDE SEQUENCE</scope>
    <source>
        <strain evidence="4">HN-11 Male</strain>
        <tissue evidence="4">Kidney and liver</tissue>
    </source>
</reference>
<keyword evidence="5" id="KW-1185">Reference proteome</keyword>
<dbReference type="InterPro" id="IPR056483">
    <property type="entry name" value="Hisat_C"/>
</dbReference>
<dbReference type="Gene3D" id="3.40.630.30">
    <property type="match status" value="1"/>
</dbReference>
<evidence type="ECO:0000256" key="2">
    <source>
        <dbReference type="ARBA" id="ARBA00023315"/>
    </source>
</evidence>
<organism evidence="4 5">
    <name type="scientific">Eleutherodactylus coqui</name>
    <name type="common">Puerto Rican coqui</name>
    <dbReference type="NCBI Taxonomy" id="57060"/>
    <lineage>
        <taxon>Eukaryota</taxon>
        <taxon>Metazoa</taxon>
        <taxon>Chordata</taxon>
        <taxon>Craniata</taxon>
        <taxon>Vertebrata</taxon>
        <taxon>Euteleostomi</taxon>
        <taxon>Amphibia</taxon>
        <taxon>Batrachia</taxon>
        <taxon>Anura</taxon>
        <taxon>Neobatrachia</taxon>
        <taxon>Hyloidea</taxon>
        <taxon>Eleutherodactylidae</taxon>
        <taxon>Eleutherodactylinae</taxon>
        <taxon>Eleutherodactylus</taxon>
        <taxon>Eleutherodactylus</taxon>
    </lineage>
</organism>
<gene>
    <name evidence="4" type="ORF">GDO78_021720</name>
</gene>
<dbReference type="Proteomes" id="UP000770717">
    <property type="component" value="Unassembled WGS sequence"/>
</dbReference>
<evidence type="ECO:0000256" key="1">
    <source>
        <dbReference type="ARBA" id="ARBA00022679"/>
    </source>
</evidence>
<dbReference type="InterPro" id="IPR000182">
    <property type="entry name" value="GNAT_dom"/>
</dbReference>
<evidence type="ECO:0000259" key="3">
    <source>
        <dbReference type="PROSITE" id="PS51186"/>
    </source>
</evidence>
<evidence type="ECO:0000313" key="5">
    <source>
        <dbReference type="Proteomes" id="UP000770717"/>
    </source>
</evidence>
<proteinExistence type="predicted"/>
<feature type="domain" description="N-acetyltransferase" evidence="3">
    <location>
        <begin position="10"/>
        <end position="201"/>
    </location>
</feature>